<keyword evidence="1" id="KW-0472">Membrane</keyword>
<gene>
    <name evidence="2" type="ORF">NCTC7878_03530</name>
</gene>
<proteinExistence type="predicted"/>
<feature type="transmembrane region" description="Helical" evidence="1">
    <location>
        <begin position="145"/>
        <end position="161"/>
    </location>
</feature>
<dbReference type="Proteomes" id="UP000249913">
    <property type="component" value="Unassembled WGS sequence"/>
</dbReference>
<reference evidence="2 3" key="1">
    <citation type="submission" date="2018-06" db="EMBL/GenBank/DDBJ databases">
        <authorList>
            <consortium name="Pathogen Informatics"/>
            <person name="Doyle S."/>
        </authorList>
    </citation>
    <scope>NUCLEOTIDE SEQUENCE [LARGE SCALE GENOMIC DNA]</scope>
    <source>
        <strain evidence="2 3">NCTC7878</strain>
    </source>
</reference>
<protein>
    <submittedName>
        <fullName evidence="2">Membrane protein</fullName>
    </submittedName>
</protein>
<dbReference type="AlphaFoldDB" id="A0A2X2K1W6"/>
<keyword evidence="1" id="KW-0812">Transmembrane</keyword>
<sequence>MHLFPMIRMQIVASAKYKWHILISFTLSIVLFLLLNHFAIFALNVDSFTVFDIYPLIREYGSISLIAIFSLTIILNTLICQLIFRHILIQELSRLIPLKITIVLSVILETLYYYPYINTWWEFIPALILASSATYLYLKSNRNFMVSYFYQLAVILVLHIFM</sequence>
<feature type="transmembrane region" description="Helical" evidence="1">
    <location>
        <begin position="120"/>
        <end position="138"/>
    </location>
</feature>
<keyword evidence="1" id="KW-1133">Transmembrane helix</keyword>
<evidence type="ECO:0000313" key="2">
    <source>
        <dbReference type="EMBL" id="SQA00364.1"/>
    </source>
</evidence>
<dbReference type="EMBL" id="UAUX01000017">
    <property type="protein sequence ID" value="SQA00364.1"/>
    <property type="molecule type" value="Genomic_DNA"/>
</dbReference>
<evidence type="ECO:0000313" key="3">
    <source>
        <dbReference type="Proteomes" id="UP000249913"/>
    </source>
</evidence>
<feature type="transmembrane region" description="Helical" evidence="1">
    <location>
        <begin position="21"/>
        <end position="43"/>
    </location>
</feature>
<organism evidence="2 3">
    <name type="scientific">Staphylococcus aureus</name>
    <dbReference type="NCBI Taxonomy" id="1280"/>
    <lineage>
        <taxon>Bacteria</taxon>
        <taxon>Bacillati</taxon>
        <taxon>Bacillota</taxon>
        <taxon>Bacilli</taxon>
        <taxon>Bacillales</taxon>
        <taxon>Staphylococcaceae</taxon>
        <taxon>Staphylococcus</taxon>
    </lineage>
</organism>
<name>A0A2X2K1W6_STAAU</name>
<feature type="transmembrane region" description="Helical" evidence="1">
    <location>
        <begin position="96"/>
        <end position="114"/>
    </location>
</feature>
<accession>A0A2X2K1W6</accession>
<feature type="transmembrane region" description="Helical" evidence="1">
    <location>
        <begin position="63"/>
        <end position="84"/>
    </location>
</feature>
<evidence type="ECO:0000256" key="1">
    <source>
        <dbReference type="SAM" id="Phobius"/>
    </source>
</evidence>